<sequence>MSIIRCYSLFYASIFRFDVLFFSFCLSPPRFLSRVVCLGQNVLSSSTEESRLISSSFRKNGGRVTRFICFFPPFETK</sequence>
<protein>
    <submittedName>
        <fullName evidence="1">Uncharacterized protein</fullName>
    </submittedName>
</protein>
<organism evidence="1">
    <name type="scientific">Daphnia magna</name>
    <dbReference type="NCBI Taxonomy" id="35525"/>
    <lineage>
        <taxon>Eukaryota</taxon>
        <taxon>Metazoa</taxon>
        <taxon>Ecdysozoa</taxon>
        <taxon>Arthropoda</taxon>
        <taxon>Crustacea</taxon>
        <taxon>Branchiopoda</taxon>
        <taxon>Diplostraca</taxon>
        <taxon>Cladocera</taxon>
        <taxon>Anomopoda</taxon>
        <taxon>Daphniidae</taxon>
        <taxon>Daphnia</taxon>
    </lineage>
</organism>
<reference evidence="1" key="1">
    <citation type="submission" date="2015-10" db="EMBL/GenBank/DDBJ databases">
        <title>EvidentialGene: Evidence-directed Construction of Complete mRNA Transcriptomes without Genomes.</title>
        <authorList>
            <person name="Gilbert D.G."/>
        </authorList>
    </citation>
    <scope>NUCLEOTIDE SEQUENCE</scope>
</reference>
<accession>A0A0P5LA59</accession>
<dbReference type="EMBL" id="GDIQ01004065">
    <property type="protein sequence ID" value="JAN90672.1"/>
    <property type="molecule type" value="Transcribed_RNA"/>
</dbReference>
<proteinExistence type="predicted"/>
<name>A0A0P5LA59_9CRUS</name>
<dbReference type="AlphaFoldDB" id="A0A0P5LA59"/>
<evidence type="ECO:0000313" key="1">
    <source>
        <dbReference type="EMBL" id="JAN90672.1"/>
    </source>
</evidence>